<evidence type="ECO:0000256" key="5">
    <source>
        <dbReference type="ARBA" id="ARBA00022989"/>
    </source>
</evidence>
<keyword evidence="3" id="KW-0813">Transport</keyword>
<keyword evidence="4" id="KW-0812">Transmembrane</keyword>
<keyword evidence="9" id="KW-1185">Reference proteome</keyword>
<dbReference type="RefSeq" id="WP_049023498.1">
    <property type="nucleotide sequence ID" value="NZ_CP076536.1"/>
</dbReference>
<dbReference type="Proteomes" id="UP001210538">
    <property type="component" value="Chromosome"/>
</dbReference>
<gene>
    <name evidence="8" type="ORF">PHA72_06425</name>
</gene>
<dbReference type="AlphaFoldDB" id="A0AAX3LET0"/>
<comment type="subcellular location">
    <subcellularLocation>
        <location evidence="1">Membrane</location>
        <topology evidence="1">Single-pass membrane protein</topology>
    </subcellularLocation>
</comment>
<evidence type="ECO:0000313" key="9">
    <source>
        <dbReference type="Proteomes" id="UP001210538"/>
    </source>
</evidence>
<dbReference type="PROSITE" id="PS00543">
    <property type="entry name" value="HLYD_FAMILY"/>
    <property type="match status" value="1"/>
</dbReference>
<dbReference type="GO" id="GO:0009306">
    <property type="term" value="P:protein secretion"/>
    <property type="evidence" value="ECO:0007669"/>
    <property type="project" value="InterPro"/>
</dbReference>
<organism evidence="8 9">
    <name type="scientific">Enterobacter ludwigii</name>
    <dbReference type="NCBI Taxonomy" id="299767"/>
    <lineage>
        <taxon>Bacteria</taxon>
        <taxon>Pseudomonadati</taxon>
        <taxon>Pseudomonadota</taxon>
        <taxon>Gammaproteobacteria</taxon>
        <taxon>Enterobacterales</taxon>
        <taxon>Enterobacteriaceae</taxon>
        <taxon>Enterobacter</taxon>
        <taxon>Enterobacter cloacae complex</taxon>
    </lineage>
</organism>
<evidence type="ECO:0000256" key="6">
    <source>
        <dbReference type="ARBA" id="ARBA00023136"/>
    </source>
</evidence>
<dbReference type="SUPFAM" id="SSF51230">
    <property type="entry name" value="Single hybrid motif"/>
    <property type="match status" value="1"/>
</dbReference>
<evidence type="ECO:0000256" key="4">
    <source>
        <dbReference type="ARBA" id="ARBA00022692"/>
    </source>
</evidence>
<evidence type="ECO:0000256" key="1">
    <source>
        <dbReference type="ARBA" id="ARBA00004167"/>
    </source>
</evidence>
<proteinExistence type="inferred from homology"/>
<dbReference type="EMBL" id="CP116347">
    <property type="protein sequence ID" value="WCE14514.1"/>
    <property type="molecule type" value="Genomic_DNA"/>
</dbReference>
<dbReference type="InterPro" id="IPR011053">
    <property type="entry name" value="Single_hybrid_motif"/>
</dbReference>
<reference evidence="8 9" key="1">
    <citation type="submission" date="2023-01" db="EMBL/GenBank/DDBJ databases">
        <title>Genome sequence resource and annotation of Enterobacter ludwigii, an economically important pathogen of seedling wilt with strawberry.</title>
        <authorList>
            <person name="Xie Y."/>
        </authorList>
    </citation>
    <scope>NUCLEOTIDE SEQUENCE [LARGE SCALE GENOMIC DNA]</scope>
    <source>
        <strain evidence="8 9">CM-TZ4</strain>
    </source>
</reference>
<comment type="similarity">
    <text evidence="2">Belongs to the membrane fusion protein (MFP) (TC 8.A.1) family.</text>
</comment>
<protein>
    <submittedName>
        <fullName evidence="8">HlyD family secretion protein</fullName>
    </submittedName>
</protein>
<evidence type="ECO:0000256" key="2">
    <source>
        <dbReference type="ARBA" id="ARBA00009477"/>
    </source>
</evidence>
<accession>A0AAX3LET0</accession>
<dbReference type="PANTHER" id="PTHR30386">
    <property type="entry name" value="MEMBRANE FUSION SUBUNIT OF EMRAB-TOLC MULTIDRUG EFFLUX PUMP"/>
    <property type="match status" value="1"/>
</dbReference>
<dbReference type="InterPro" id="IPR050739">
    <property type="entry name" value="MFP"/>
</dbReference>
<dbReference type="PANTHER" id="PTHR30386:SF28">
    <property type="entry name" value="EXPORTED PROTEIN"/>
    <property type="match status" value="1"/>
</dbReference>
<keyword evidence="7" id="KW-0175">Coiled coil</keyword>
<evidence type="ECO:0000256" key="3">
    <source>
        <dbReference type="ARBA" id="ARBA00022448"/>
    </source>
</evidence>
<sequence length="424" mass="48004">MYRQKAVDHKKLRWQGRAILLSGIPVWLVAGLSVFFVIAFLTFVLTFTYTRRITVVGEITTYPRSSNVYASVQGVVVKQFVKEGQLLKVGDAIYMIDVSKSTRSGVVSDNQRMDVDNQLTRISQIMSLLQENKKNTLEMLKKQKEQYSAALKRSSDIITQAQEGLHVMKTNMENYRHYQARGLITQDQLINQIALYYERQNNMINLSAQSDQNALQVTTLESQIQTQAAEFDNQIHQMELQRYELQKERLSIDAGGAIIIRAMANGRVDSLSVTVGQMIKPGDSLLQIIPYNIDHFSLVIWVPNDAVPYLNVGDRVNIRYEAFPAQKFGMFGGAISVISRSPASPQEMQTYQGALKVASSSAAPYYKVIIKPDRQNIAYAGKRLSLGNGMQAQSTLFLEKRKIYQWMLSPFYDMKNSIEGPINE</sequence>
<name>A0AAX3LET0_9ENTR</name>
<evidence type="ECO:0000313" key="8">
    <source>
        <dbReference type="EMBL" id="WCE14514.1"/>
    </source>
</evidence>
<feature type="coiled-coil region" evidence="7">
    <location>
        <begin position="126"/>
        <end position="157"/>
    </location>
</feature>
<dbReference type="Gene3D" id="2.40.50.100">
    <property type="match status" value="1"/>
</dbReference>
<dbReference type="InterPro" id="IPR006144">
    <property type="entry name" value="Secretion_HlyD_CS"/>
</dbReference>
<keyword evidence="6" id="KW-0472">Membrane</keyword>
<evidence type="ECO:0000256" key="7">
    <source>
        <dbReference type="SAM" id="Coils"/>
    </source>
</evidence>
<keyword evidence="5" id="KW-1133">Transmembrane helix</keyword>
<dbReference type="PRINTS" id="PR01490">
    <property type="entry name" value="RTXTOXIND"/>
</dbReference>
<dbReference type="GO" id="GO:0016020">
    <property type="term" value="C:membrane"/>
    <property type="evidence" value="ECO:0007669"/>
    <property type="project" value="UniProtKB-SubCell"/>
</dbReference>